<dbReference type="AlphaFoldDB" id="A0A4U1ILH6"/>
<dbReference type="PANTHER" id="PTHR40274:SF4">
    <property type="entry name" value="BLL1406 PROTEIN"/>
    <property type="match status" value="1"/>
</dbReference>
<evidence type="ECO:0000313" key="1">
    <source>
        <dbReference type="EMBL" id="TKC94714.1"/>
    </source>
</evidence>
<protein>
    <recommendedName>
        <fullName evidence="3">SMP-30/Gluconolactonase/LRE-like region domain-containing protein</fullName>
    </recommendedName>
</protein>
<keyword evidence="2" id="KW-1185">Reference proteome</keyword>
<organism evidence="1 2">
    <name type="scientific">Polyangium fumosum</name>
    <dbReference type="NCBI Taxonomy" id="889272"/>
    <lineage>
        <taxon>Bacteria</taxon>
        <taxon>Pseudomonadati</taxon>
        <taxon>Myxococcota</taxon>
        <taxon>Polyangia</taxon>
        <taxon>Polyangiales</taxon>
        <taxon>Polyangiaceae</taxon>
        <taxon>Polyangium</taxon>
    </lineage>
</organism>
<dbReference type="Gene3D" id="2.120.10.30">
    <property type="entry name" value="TolB, C-terminal domain"/>
    <property type="match status" value="3"/>
</dbReference>
<evidence type="ECO:0000313" key="2">
    <source>
        <dbReference type="Proteomes" id="UP000309215"/>
    </source>
</evidence>
<gene>
    <name evidence="1" type="ORF">E8A74_47780</name>
</gene>
<dbReference type="EMBL" id="SSMQ01000104">
    <property type="protein sequence ID" value="TKC94714.1"/>
    <property type="molecule type" value="Genomic_DNA"/>
</dbReference>
<dbReference type="InterPro" id="IPR011042">
    <property type="entry name" value="6-blade_b-propeller_TolB-like"/>
</dbReference>
<dbReference type="OrthoDB" id="9775406at2"/>
<dbReference type="InterPro" id="IPR051344">
    <property type="entry name" value="Vgb"/>
</dbReference>
<sequence length="542" mass="56449">MVIGLSLASGGVAHATDLDVLVKGAKLHSANGLASDGLGHLYAASVFGNEIVKIRELDGKILSRRGMADGVQFPDDLTLGPDGSIYWTSLLVGQVGRRKPNGVTSFQSVAPGVNPITFSNGHRLFTALAFLGDALYELSPTFSAPPRLITTNLGFVNGMDWGPDGRLYGPVSLGKEIISIDVDSCENATDPYNECDITLIADDFFQVSALKFDAFGRLFAVDINGDVLRINIATGAKSVVARLPLGNDNLTFDSWGRVVVSNGYDGTITRINYNGSRTILVPGGAIVPSGVAVLADGCDESVFVGDFIKLRTFDGDTGKQTAFAPTLAGVAGALPPSITASRDGDHILTTSWYGNSVAVWDPAAEAVVETFPGYVQPLNAIKFQGHLVVAEYGAAPGAGKVILQVGATRTTLTDTLAVPTGLAAAGDDLWAADWSSGTVWQLIDDGVHLASPLLVAYGLSNPEGLAVDLDGSLLVVEAGAGRLSRIDPDTGVVWTVVSGLSPGLPAPAATPPSYFFSGVDVGPSGTIYFSNDASSRVYRLTD</sequence>
<name>A0A4U1ILH6_9BACT</name>
<comment type="caution">
    <text evidence="1">The sequence shown here is derived from an EMBL/GenBank/DDBJ whole genome shotgun (WGS) entry which is preliminary data.</text>
</comment>
<evidence type="ECO:0008006" key="3">
    <source>
        <dbReference type="Google" id="ProtNLM"/>
    </source>
</evidence>
<accession>A0A4U1ILH6</accession>
<dbReference type="Proteomes" id="UP000309215">
    <property type="component" value="Unassembled WGS sequence"/>
</dbReference>
<dbReference type="SUPFAM" id="SSF63829">
    <property type="entry name" value="Calcium-dependent phosphotriesterase"/>
    <property type="match status" value="3"/>
</dbReference>
<proteinExistence type="predicted"/>
<reference evidence="1 2" key="1">
    <citation type="submission" date="2019-04" db="EMBL/GenBank/DDBJ databases">
        <authorList>
            <person name="Li Y."/>
            <person name="Wang J."/>
        </authorList>
    </citation>
    <scope>NUCLEOTIDE SEQUENCE [LARGE SCALE GENOMIC DNA]</scope>
    <source>
        <strain evidence="1 2">DSM 14668</strain>
    </source>
</reference>
<dbReference type="PANTHER" id="PTHR40274">
    <property type="entry name" value="VIRGINIAMYCIN B LYASE"/>
    <property type="match status" value="1"/>
</dbReference>